<name>A0A0P0RR34_9BURK</name>
<proteinExistence type="predicted"/>
<dbReference type="AlphaFoldDB" id="A0A0P0RR34"/>
<dbReference type="EMBL" id="CP012748">
    <property type="protein sequence ID" value="ALL71281.1"/>
    <property type="molecule type" value="Genomic_DNA"/>
</dbReference>
<accession>A0A0P0RR34</accession>
<reference evidence="2 3" key="1">
    <citation type="journal article" date="2014" name="Genome Announc.">
        <title>Draft Genome Sequence of the Haloacid-Degrading Burkholderia caribensis Strain MBA4.</title>
        <authorList>
            <person name="Pan Y."/>
            <person name="Kong K.F."/>
            <person name="Tsang J.S."/>
        </authorList>
    </citation>
    <scope>NUCLEOTIDE SEQUENCE [LARGE SCALE GENOMIC DNA]</scope>
    <source>
        <strain evidence="2 3">MBA4</strain>
        <plasmid evidence="3">Plasmid</plasmid>
    </source>
</reference>
<evidence type="ECO:0000256" key="1">
    <source>
        <dbReference type="SAM" id="MobiDB-lite"/>
    </source>
</evidence>
<feature type="region of interest" description="Disordered" evidence="1">
    <location>
        <begin position="1"/>
        <end position="22"/>
    </location>
</feature>
<protein>
    <submittedName>
        <fullName evidence="2">Uncharacterized protein</fullName>
    </submittedName>
</protein>
<organism evidence="2 3">
    <name type="scientific">Paraburkholderia caribensis MBA4</name>
    <dbReference type="NCBI Taxonomy" id="1323664"/>
    <lineage>
        <taxon>Bacteria</taxon>
        <taxon>Pseudomonadati</taxon>
        <taxon>Pseudomonadota</taxon>
        <taxon>Betaproteobacteria</taxon>
        <taxon>Burkholderiales</taxon>
        <taxon>Burkholderiaceae</taxon>
        <taxon>Paraburkholderia</taxon>
    </lineage>
</organism>
<feature type="compositionally biased region" description="Basic and acidic residues" evidence="1">
    <location>
        <begin position="1"/>
        <end position="13"/>
    </location>
</feature>
<gene>
    <name evidence="2" type="ORF">K788_0001903</name>
</gene>
<sequence length="47" mass="5368">MERSERLPDDNAHSDNACGDQHTTDWTIEFHAKMGRHSGRSTVCHTE</sequence>
<evidence type="ECO:0000313" key="2">
    <source>
        <dbReference type="EMBL" id="ALL71281.1"/>
    </source>
</evidence>
<dbReference type="Proteomes" id="UP000019146">
    <property type="component" value="Plasmid unnamed"/>
</dbReference>
<evidence type="ECO:0000313" key="3">
    <source>
        <dbReference type="Proteomes" id="UP000019146"/>
    </source>
</evidence>
<dbReference type="KEGG" id="bcai:K788_0001903"/>
<keyword evidence="2" id="KW-0614">Plasmid</keyword>
<geneLocation type="plasmid" evidence="3"/>